<feature type="binding site" evidence="3">
    <location>
        <begin position="229"/>
        <end position="236"/>
    </location>
    <ligand>
        <name>ATP</name>
        <dbReference type="ChEBI" id="CHEBI:30616"/>
    </ligand>
</feature>
<name>A0A5A7SFG6_9NOCA</name>
<evidence type="ECO:0000256" key="3">
    <source>
        <dbReference type="PIRSR" id="PIRSR640198-2"/>
    </source>
</evidence>
<evidence type="ECO:0000256" key="2">
    <source>
        <dbReference type="PIRSR" id="PIRSR640198-1"/>
    </source>
</evidence>
<keyword evidence="1" id="KW-0547">Nucleotide-binding</keyword>
<feature type="domain" description="Fido" evidence="4">
    <location>
        <begin position="137"/>
        <end position="289"/>
    </location>
</feature>
<dbReference type="Pfam" id="PF13784">
    <property type="entry name" value="Fic_N"/>
    <property type="match status" value="1"/>
</dbReference>
<accession>A0A5A7SFG6</accession>
<evidence type="ECO:0000259" key="4">
    <source>
        <dbReference type="PROSITE" id="PS51459"/>
    </source>
</evidence>
<dbReference type="SUPFAM" id="SSF140931">
    <property type="entry name" value="Fic-like"/>
    <property type="match status" value="1"/>
</dbReference>
<organism evidence="5 6">
    <name type="scientific">Antrihabitans cavernicola</name>
    <dbReference type="NCBI Taxonomy" id="2495913"/>
    <lineage>
        <taxon>Bacteria</taxon>
        <taxon>Bacillati</taxon>
        <taxon>Actinomycetota</taxon>
        <taxon>Actinomycetes</taxon>
        <taxon>Mycobacteriales</taxon>
        <taxon>Nocardiaceae</taxon>
        <taxon>Antrihabitans</taxon>
    </lineage>
</organism>
<keyword evidence="6" id="KW-1185">Reference proteome</keyword>
<evidence type="ECO:0000313" key="5">
    <source>
        <dbReference type="EMBL" id="KAA0024566.1"/>
    </source>
</evidence>
<feature type="active site" evidence="2">
    <location>
        <position position="225"/>
    </location>
</feature>
<dbReference type="InterPro" id="IPR036597">
    <property type="entry name" value="Fido-like_dom_sf"/>
</dbReference>
<gene>
    <name evidence="5" type="ORF">FOY51_00975</name>
</gene>
<feature type="binding site" evidence="1">
    <location>
        <position position="225"/>
    </location>
    <ligand>
        <name>ATP</name>
        <dbReference type="ChEBI" id="CHEBI:30616"/>
    </ligand>
</feature>
<dbReference type="RefSeq" id="WP_149428341.1">
    <property type="nucleotide sequence ID" value="NZ_VLNY01000001.1"/>
</dbReference>
<dbReference type="OrthoDB" id="9813719at2"/>
<proteinExistence type="predicted"/>
<feature type="binding site" evidence="1">
    <location>
        <begin position="230"/>
        <end position="236"/>
    </location>
    <ligand>
        <name>ATP</name>
        <dbReference type="ChEBI" id="CHEBI:30616"/>
    </ligand>
</feature>
<evidence type="ECO:0000256" key="1">
    <source>
        <dbReference type="PIRSR" id="PIRSR038925-1"/>
    </source>
</evidence>
<comment type="caution">
    <text evidence="5">The sequence shown here is derived from an EMBL/GenBank/DDBJ whole genome shotgun (WGS) entry which is preliminary data.</text>
</comment>
<reference evidence="5 6" key="1">
    <citation type="submission" date="2019-07" db="EMBL/GenBank/DDBJ databases">
        <title>Rhodococcus cavernicolus sp. nov., isolated from a cave.</title>
        <authorList>
            <person name="Lee S.D."/>
        </authorList>
    </citation>
    <scope>NUCLEOTIDE SEQUENCE [LARGE SCALE GENOMIC DNA]</scope>
    <source>
        <strain evidence="5 6">C1-24</strain>
    </source>
</reference>
<dbReference type="PIRSF" id="PIRSF038925">
    <property type="entry name" value="AMP-prot_trans"/>
    <property type="match status" value="1"/>
</dbReference>
<dbReference type="GO" id="GO:0005524">
    <property type="term" value="F:ATP binding"/>
    <property type="evidence" value="ECO:0007669"/>
    <property type="project" value="UniProtKB-KW"/>
</dbReference>
<sequence length="392" mass="43601">MDVDGLRKSPIGELVPISGTDPRTGLGWSYWAFVPQPLPASPTLGARAANIAGLAAMEVARLDQAVSQLPRPEILVRPTVRREAASTSALEGTYASFDDVLEADFLDDRQLTVEQREIRNYVTATDQAVELIKTYPISRNLAGRLQATIVKGTQGDSFDAGDIRQRQVAIGPKNRPIEEARFVPVPGDDRLVQGMSDWEKWVNRDDDFMIVARMAMAHYQFETLHPFADGNGRLGRLIAILQLMQDGVLRWPVLNLAPWLEQRRDVYQQGLLDVTLTGDFDPWIEFFAEAVHVQARAGVQKITQLLILRDSIVEDLRVQGVKGTALHLAEFLIGYPVLDVPTARILTGKGFETANQAVAKLVDKGLLVEITGKRQNRLFVCRQVLNVTQFLV</sequence>
<dbReference type="PANTHER" id="PTHR13504">
    <property type="entry name" value="FIDO DOMAIN-CONTAINING PROTEIN DDB_G0283145"/>
    <property type="match status" value="1"/>
</dbReference>
<dbReference type="Gene3D" id="1.10.3290.10">
    <property type="entry name" value="Fido-like domain"/>
    <property type="match status" value="1"/>
</dbReference>
<keyword evidence="1" id="KW-0067">ATP-binding</keyword>
<dbReference type="EMBL" id="VLNY01000001">
    <property type="protein sequence ID" value="KAA0024566.1"/>
    <property type="molecule type" value="Genomic_DNA"/>
</dbReference>
<feature type="binding site" evidence="1">
    <location>
        <position position="267"/>
    </location>
    <ligand>
        <name>ATP</name>
        <dbReference type="ChEBI" id="CHEBI:30616"/>
    </ligand>
</feature>
<dbReference type="InterPro" id="IPR026287">
    <property type="entry name" value="SoFic-like"/>
</dbReference>
<dbReference type="InterPro" id="IPR040198">
    <property type="entry name" value="Fido_containing"/>
</dbReference>
<dbReference type="AlphaFoldDB" id="A0A5A7SFG6"/>
<evidence type="ECO:0000313" key="6">
    <source>
        <dbReference type="Proteomes" id="UP000322244"/>
    </source>
</evidence>
<protein>
    <submittedName>
        <fullName evidence="5">Fic family protein</fullName>
    </submittedName>
</protein>
<dbReference type="PANTHER" id="PTHR13504:SF38">
    <property type="entry name" value="FIDO DOMAIN-CONTAINING PROTEIN"/>
    <property type="match status" value="1"/>
</dbReference>
<dbReference type="PROSITE" id="PS51459">
    <property type="entry name" value="FIDO"/>
    <property type="match status" value="1"/>
</dbReference>
<dbReference type="InterPro" id="IPR025758">
    <property type="entry name" value="Fic/DOC_N"/>
</dbReference>
<dbReference type="InterPro" id="IPR003812">
    <property type="entry name" value="Fido"/>
</dbReference>
<feature type="binding site" evidence="1">
    <location>
        <position position="91"/>
    </location>
    <ligand>
        <name>ATP</name>
        <dbReference type="ChEBI" id="CHEBI:30616"/>
    </ligand>
</feature>
<dbReference type="Pfam" id="PF02661">
    <property type="entry name" value="Fic"/>
    <property type="match status" value="1"/>
</dbReference>
<dbReference type="Proteomes" id="UP000322244">
    <property type="component" value="Unassembled WGS sequence"/>
</dbReference>